<dbReference type="EMBL" id="LR589126">
    <property type="protein sequence ID" value="VTP02049.1"/>
    <property type="molecule type" value="Genomic_DNA"/>
</dbReference>
<name>A0A653EXI6_9MYCO</name>
<sequence length="107" mass="12060">MSLTTRSSCSASEHLIADKSEVPVLEKMAEKRARQWDSWERTQWEANPPPWGDPKQGLMRYAGTLPDLDSKATIWDVPTSMRNVDAECRLAVSLAYAHADAQTDDRL</sequence>
<accession>A0A653EXI6</accession>
<proteinExistence type="predicted"/>
<dbReference type="AlphaFoldDB" id="A0A653EXI6"/>
<reference evidence="1" key="1">
    <citation type="submission" date="2019-05" db="EMBL/GenBank/DDBJ databases">
        <authorList>
            <person name="Naeem R."/>
            <person name="Antony C."/>
            <person name="Guan Q."/>
        </authorList>
    </citation>
    <scope>NUCLEOTIDE SEQUENCE</scope>
    <source>
        <strain evidence="1">2</strain>
    </source>
</reference>
<evidence type="ECO:0000313" key="1">
    <source>
        <dbReference type="EMBL" id="VTP02049.1"/>
    </source>
</evidence>
<gene>
    <name evidence="1" type="ORF">BIN_B_04334</name>
</gene>
<protein>
    <submittedName>
        <fullName evidence="1">Uncharacterized protein</fullName>
    </submittedName>
</protein>
<organism evidence="1">
    <name type="scientific">Mycobacterium riyadhense</name>
    <dbReference type="NCBI Taxonomy" id="486698"/>
    <lineage>
        <taxon>Bacteria</taxon>
        <taxon>Bacillati</taxon>
        <taxon>Actinomycetota</taxon>
        <taxon>Actinomycetes</taxon>
        <taxon>Mycobacteriales</taxon>
        <taxon>Mycobacteriaceae</taxon>
        <taxon>Mycobacterium</taxon>
    </lineage>
</organism>